<sequence>MLSRRTIHTCGEVFILYVQRVYGVGTVRTRIVCPSCTELCGRLFCAPEKIVTERVGDPTRKKSHSPFFIAIPISMLMYHTL</sequence>
<proteinExistence type="predicted"/>
<evidence type="ECO:0000313" key="2">
    <source>
        <dbReference type="Proteomes" id="UP000054047"/>
    </source>
</evidence>
<organism evidence="1 2">
    <name type="scientific">Ancylostoma duodenale</name>
    <dbReference type="NCBI Taxonomy" id="51022"/>
    <lineage>
        <taxon>Eukaryota</taxon>
        <taxon>Metazoa</taxon>
        <taxon>Ecdysozoa</taxon>
        <taxon>Nematoda</taxon>
        <taxon>Chromadorea</taxon>
        <taxon>Rhabditida</taxon>
        <taxon>Rhabditina</taxon>
        <taxon>Rhabditomorpha</taxon>
        <taxon>Strongyloidea</taxon>
        <taxon>Ancylostomatidae</taxon>
        <taxon>Ancylostomatinae</taxon>
        <taxon>Ancylostoma</taxon>
    </lineage>
</organism>
<evidence type="ECO:0000313" key="1">
    <source>
        <dbReference type="EMBL" id="KIH65982.1"/>
    </source>
</evidence>
<dbReference type="EMBL" id="KN727314">
    <property type="protein sequence ID" value="KIH65982.1"/>
    <property type="molecule type" value="Genomic_DNA"/>
</dbReference>
<protein>
    <submittedName>
        <fullName evidence="1">Uncharacterized protein</fullName>
    </submittedName>
</protein>
<name>A0A0C2DT83_9BILA</name>
<gene>
    <name evidence="1" type="ORF">ANCDUO_03689</name>
</gene>
<keyword evidence="2" id="KW-1185">Reference proteome</keyword>
<dbReference type="AlphaFoldDB" id="A0A0C2DT83"/>
<dbReference type="Proteomes" id="UP000054047">
    <property type="component" value="Unassembled WGS sequence"/>
</dbReference>
<reference evidence="1 2" key="1">
    <citation type="submission" date="2013-12" db="EMBL/GenBank/DDBJ databases">
        <title>Draft genome of the parsitic nematode Ancylostoma duodenale.</title>
        <authorList>
            <person name="Mitreva M."/>
        </authorList>
    </citation>
    <scope>NUCLEOTIDE SEQUENCE [LARGE SCALE GENOMIC DNA]</scope>
    <source>
        <strain evidence="1 2">Zhejiang</strain>
    </source>
</reference>
<accession>A0A0C2DT83</accession>
<dbReference type="OrthoDB" id="10320830at2759"/>